<accession>A0ACB9B7A0</accession>
<gene>
    <name evidence="1" type="ORF">L1987_69648</name>
</gene>
<evidence type="ECO:0000313" key="1">
    <source>
        <dbReference type="EMBL" id="KAI3717804.1"/>
    </source>
</evidence>
<reference evidence="2" key="1">
    <citation type="journal article" date="2022" name="Mol. Ecol. Resour.">
        <title>The genomes of chicory, endive, great burdock and yacon provide insights into Asteraceae palaeo-polyploidization history and plant inulin production.</title>
        <authorList>
            <person name="Fan W."/>
            <person name="Wang S."/>
            <person name="Wang H."/>
            <person name="Wang A."/>
            <person name="Jiang F."/>
            <person name="Liu H."/>
            <person name="Zhao H."/>
            <person name="Xu D."/>
            <person name="Zhang Y."/>
        </authorList>
    </citation>
    <scope>NUCLEOTIDE SEQUENCE [LARGE SCALE GENOMIC DNA]</scope>
    <source>
        <strain evidence="2">cv. Yunnan</strain>
    </source>
</reference>
<evidence type="ECO:0000313" key="2">
    <source>
        <dbReference type="Proteomes" id="UP001056120"/>
    </source>
</evidence>
<sequence length="105" mass="11474">MSAKERRGGGDIGRQQGSETTYVAMVVRRRCSSAAKEDGVSIHRSITRTMAGLCVCAFYVCRCTRFLMLTCSRPNHMEVTGGGQECGFGERISKVAEKCDNGCVR</sequence>
<protein>
    <submittedName>
        <fullName evidence="1">Uncharacterized protein</fullName>
    </submittedName>
</protein>
<dbReference type="Proteomes" id="UP001056120">
    <property type="component" value="Linkage Group LG23"/>
</dbReference>
<name>A0ACB9B7A0_9ASTR</name>
<dbReference type="EMBL" id="CM042040">
    <property type="protein sequence ID" value="KAI3717804.1"/>
    <property type="molecule type" value="Genomic_DNA"/>
</dbReference>
<reference evidence="1 2" key="2">
    <citation type="journal article" date="2022" name="Mol. Ecol. Resour.">
        <title>The genomes of chicory, endive, great burdock and yacon provide insights into Asteraceae paleo-polyploidization history and plant inulin production.</title>
        <authorList>
            <person name="Fan W."/>
            <person name="Wang S."/>
            <person name="Wang H."/>
            <person name="Wang A."/>
            <person name="Jiang F."/>
            <person name="Liu H."/>
            <person name="Zhao H."/>
            <person name="Xu D."/>
            <person name="Zhang Y."/>
        </authorList>
    </citation>
    <scope>NUCLEOTIDE SEQUENCE [LARGE SCALE GENOMIC DNA]</scope>
    <source>
        <strain evidence="2">cv. Yunnan</strain>
        <tissue evidence="1">Leaves</tissue>
    </source>
</reference>
<proteinExistence type="predicted"/>
<comment type="caution">
    <text evidence="1">The sequence shown here is derived from an EMBL/GenBank/DDBJ whole genome shotgun (WGS) entry which is preliminary data.</text>
</comment>
<keyword evidence="2" id="KW-1185">Reference proteome</keyword>
<organism evidence="1 2">
    <name type="scientific">Smallanthus sonchifolius</name>
    <dbReference type="NCBI Taxonomy" id="185202"/>
    <lineage>
        <taxon>Eukaryota</taxon>
        <taxon>Viridiplantae</taxon>
        <taxon>Streptophyta</taxon>
        <taxon>Embryophyta</taxon>
        <taxon>Tracheophyta</taxon>
        <taxon>Spermatophyta</taxon>
        <taxon>Magnoliopsida</taxon>
        <taxon>eudicotyledons</taxon>
        <taxon>Gunneridae</taxon>
        <taxon>Pentapetalae</taxon>
        <taxon>asterids</taxon>
        <taxon>campanulids</taxon>
        <taxon>Asterales</taxon>
        <taxon>Asteraceae</taxon>
        <taxon>Asteroideae</taxon>
        <taxon>Heliantheae alliance</taxon>
        <taxon>Millerieae</taxon>
        <taxon>Smallanthus</taxon>
    </lineage>
</organism>